<feature type="region of interest" description="Disordered" evidence="3">
    <location>
        <begin position="112"/>
        <end position="138"/>
    </location>
</feature>
<dbReference type="Proteomes" id="UP000288216">
    <property type="component" value="Unassembled WGS sequence"/>
</dbReference>
<sequence length="247" mass="26536">MPAKTPMYLKTSTPKRGKKLRLRDVLSSDMISPPLGDFRHSAHIGRGGEGDMFGDISFLQGKYDVLPNLDRSTSQSTGQGLDDKCNYEGTFNSGTGGYPTLLKNAVSLPAFSGAQKSQEQEHAPPKPPRLHLEEGPGQRSLSVSCTTEWLHSSEEMFAIPTLSKAAGSSISLLAESNTSSECSVIGIGELDGKRASIFNSEMSLNNGSLFPSDAYLSRSESSLGLDLDLGPSILDDVLRIMDGYKTK</sequence>
<dbReference type="InterPro" id="IPR029273">
    <property type="entry name" value="Cdc42_effect-like"/>
</dbReference>
<dbReference type="SMART" id="SM00285">
    <property type="entry name" value="PBD"/>
    <property type="match status" value="1"/>
</dbReference>
<proteinExistence type="inferred from homology"/>
<comment type="similarity">
    <text evidence="2">Belongs to the BORG/CEP family.</text>
</comment>
<dbReference type="GO" id="GO:0031267">
    <property type="term" value="F:small GTPase binding"/>
    <property type="evidence" value="ECO:0007669"/>
    <property type="project" value="TreeGrafter"/>
</dbReference>
<evidence type="ECO:0000256" key="3">
    <source>
        <dbReference type="SAM" id="MobiDB-lite"/>
    </source>
</evidence>
<dbReference type="Pfam" id="PF00786">
    <property type="entry name" value="PBD"/>
    <property type="match status" value="1"/>
</dbReference>
<feature type="compositionally biased region" description="Basic and acidic residues" evidence="3">
    <location>
        <begin position="118"/>
        <end position="136"/>
    </location>
</feature>
<reference evidence="5 6" key="1">
    <citation type="journal article" date="2018" name="Nat. Ecol. Evol.">
        <title>Shark genomes provide insights into elasmobranch evolution and the origin of vertebrates.</title>
        <authorList>
            <person name="Hara Y"/>
            <person name="Yamaguchi K"/>
            <person name="Onimaru K"/>
            <person name="Kadota M"/>
            <person name="Koyanagi M"/>
            <person name="Keeley SD"/>
            <person name="Tatsumi K"/>
            <person name="Tanaka K"/>
            <person name="Motone F"/>
            <person name="Kageyama Y"/>
            <person name="Nozu R"/>
            <person name="Adachi N"/>
            <person name="Nishimura O"/>
            <person name="Nakagawa R"/>
            <person name="Tanegashima C"/>
            <person name="Kiyatake I"/>
            <person name="Matsumoto R"/>
            <person name="Murakumo K"/>
            <person name="Nishida K"/>
            <person name="Terakita A"/>
            <person name="Kuratani S"/>
            <person name="Sato K"/>
            <person name="Hyodo S Kuraku.S."/>
        </authorList>
    </citation>
    <scope>NUCLEOTIDE SEQUENCE [LARGE SCALE GENOMIC DNA]</scope>
</reference>
<protein>
    <recommendedName>
        <fullName evidence="4">CRIB domain-containing protein</fullName>
    </recommendedName>
</protein>
<dbReference type="GO" id="GO:0005856">
    <property type="term" value="C:cytoskeleton"/>
    <property type="evidence" value="ECO:0007669"/>
    <property type="project" value="TreeGrafter"/>
</dbReference>
<dbReference type="AlphaFoldDB" id="A0A401QCZ9"/>
<dbReference type="PROSITE" id="PS50108">
    <property type="entry name" value="CRIB"/>
    <property type="match status" value="1"/>
</dbReference>
<dbReference type="InterPro" id="IPR000095">
    <property type="entry name" value="CRIB_dom"/>
</dbReference>
<feature type="domain" description="CRIB" evidence="4">
    <location>
        <begin position="31"/>
        <end position="45"/>
    </location>
</feature>
<name>A0A401QCZ9_SCYTO</name>
<evidence type="ECO:0000313" key="6">
    <source>
        <dbReference type="Proteomes" id="UP000288216"/>
    </source>
</evidence>
<dbReference type="PANTHER" id="PTHR15344:SF2">
    <property type="entry name" value="CDC42 EFFECTOR PROTEIN 2"/>
    <property type="match status" value="1"/>
</dbReference>
<dbReference type="GO" id="GO:0012505">
    <property type="term" value="C:endomembrane system"/>
    <property type="evidence" value="ECO:0007669"/>
    <property type="project" value="UniProtKB-SubCell"/>
</dbReference>
<organism evidence="5 6">
    <name type="scientific">Scyliorhinus torazame</name>
    <name type="common">Cloudy catshark</name>
    <name type="synonym">Catulus torazame</name>
    <dbReference type="NCBI Taxonomy" id="75743"/>
    <lineage>
        <taxon>Eukaryota</taxon>
        <taxon>Metazoa</taxon>
        <taxon>Chordata</taxon>
        <taxon>Craniata</taxon>
        <taxon>Vertebrata</taxon>
        <taxon>Chondrichthyes</taxon>
        <taxon>Elasmobranchii</taxon>
        <taxon>Galeomorphii</taxon>
        <taxon>Galeoidea</taxon>
        <taxon>Carcharhiniformes</taxon>
        <taxon>Scyliorhinidae</taxon>
        <taxon>Scyliorhinus</taxon>
    </lineage>
</organism>
<dbReference type="GO" id="GO:0005886">
    <property type="term" value="C:plasma membrane"/>
    <property type="evidence" value="ECO:0007669"/>
    <property type="project" value="TreeGrafter"/>
</dbReference>
<dbReference type="GO" id="GO:0008360">
    <property type="term" value="P:regulation of cell shape"/>
    <property type="evidence" value="ECO:0007669"/>
    <property type="project" value="TreeGrafter"/>
</dbReference>
<dbReference type="OrthoDB" id="9948028at2759"/>
<dbReference type="EMBL" id="BFAA01037140">
    <property type="protein sequence ID" value="GCB83243.1"/>
    <property type="molecule type" value="Genomic_DNA"/>
</dbReference>
<dbReference type="InterPro" id="IPR051296">
    <property type="entry name" value="Cdc42_Effector_BORG/CEP"/>
</dbReference>
<dbReference type="STRING" id="75743.A0A401QCZ9"/>
<dbReference type="GO" id="GO:0007266">
    <property type="term" value="P:Rho protein signal transduction"/>
    <property type="evidence" value="ECO:0007669"/>
    <property type="project" value="TreeGrafter"/>
</dbReference>
<accession>A0A401QCZ9</accession>
<dbReference type="PANTHER" id="PTHR15344">
    <property type="entry name" value="CDC42 EFFECTOR PROTEIN BORG"/>
    <property type="match status" value="1"/>
</dbReference>
<dbReference type="OMA" id="IMDRYKT"/>
<gene>
    <name evidence="5" type="ORF">scyTo_0023990</name>
</gene>
<dbReference type="Pfam" id="PF14957">
    <property type="entry name" value="BORG_CEP"/>
    <property type="match status" value="1"/>
</dbReference>
<evidence type="ECO:0000313" key="5">
    <source>
        <dbReference type="EMBL" id="GCB83243.1"/>
    </source>
</evidence>
<comment type="caution">
    <text evidence="5">The sequence shown here is derived from an EMBL/GenBank/DDBJ whole genome shotgun (WGS) entry which is preliminary data.</text>
</comment>
<dbReference type="GO" id="GO:0005737">
    <property type="term" value="C:cytoplasm"/>
    <property type="evidence" value="ECO:0007669"/>
    <property type="project" value="UniProtKB-ARBA"/>
</dbReference>
<dbReference type="GO" id="GO:0030838">
    <property type="term" value="P:positive regulation of actin filament polymerization"/>
    <property type="evidence" value="ECO:0007669"/>
    <property type="project" value="TreeGrafter"/>
</dbReference>
<comment type="subcellular location">
    <subcellularLocation>
        <location evidence="1">Endomembrane system</location>
        <topology evidence="1">Peripheral membrane protein</topology>
    </subcellularLocation>
</comment>
<evidence type="ECO:0000256" key="2">
    <source>
        <dbReference type="ARBA" id="ARBA00010770"/>
    </source>
</evidence>
<evidence type="ECO:0000259" key="4">
    <source>
        <dbReference type="PROSITE" id="PS50108"/>
    </source>
</evidence>
<evidence type="ECO:0000256" key="1">
    <source>
        <dbReference type="ARBA" id="ARBA00004184"/>
    </source>
</evidence>
<keyword evidence="6" id="KW-1185">Reference proteome</keyword>
<dbReference type="GO" id="GO:0031274">
    <property type="term" value="P:positive regulation of pseudopodium assembly"/>
    <property type="evidence" value="ECO:0007669"/>
    <property type="project" value="TreeGrafter"/>
</dbReference>